<feature type="compositionally biased region" description="Basic and acidic residues" evidence="1">
    <location>
        <begin position="231"/>
        <end position="243"/>
    </location>
</feature>
<name>A0A1B6GXQ4_9HEMI</name>
<feature type="compositionally biased region" description="Basic and acidic residues" evidence="1">
    <location>
        <begin position="174"/>
        <end position="183"/>
    </location>
</feature>
<feature type="compositionally biased region" description="Polar residues" evidence="1">
    <location>
        <begin position="26"/>
        <end position="39"/>
    </location>
</feature>
<feature type="compositionally biased region" description="Basic and acidic residues" evidence="1">
    <location>
        <begin position="276"/>
        <end position="286"/>
    </location>
</feature>
<gene>
    <name evidence="2" type="ORF">g.32669</name>
</gene>
<evidence type="ECO:0000313" key="2">
    <source>
        <dbReference type="EMBL" id="JAS67199.1"/>
    </source>
</evidence>
<sequence length="346" mass="39050">MLDTKELTSVKSREVVEKNKSKESLRSSTVPASTNSVTPSKRDSPGNLRSSRVLEGVGIISENDQDQRKKLIREPTFIAEERITNIQDLSENETHSPPPSRKNSSLRGIASALVNFSRSRSSQKPSIQMKAVSRQGTLTSGDKSRSIKEDEKSMKRQSLVQSTEPTLIQYKNDNQLKKSETLKSSKTNIGEKRKKVTRQSSKTPKVVEKKSSNIFRVFSSRSLSKGKAKSKPRESEKPRESRSRRIGFPRLRRSKTKSRDRSLATSRDQTLTSAGDGKKTIQRDDSIATTKEPITSPEVSDVEKNEEDLCECYVQYMHQARKCAHFFLGTTLHEQIMNILKVLHPT</sequence>
<accession>A0A1B6GXQ4</accession>
<feature type="compositionally biased region" description="Basic and acidic residues" evidence="1">
    <location>
        <begin position="65"/>
        <end position="83"/>
    </location>
</feature>
<organism evidence="2">
    <name type="scientific">Cuerna arida</name>
    <dbReference type="NCBI Taxonomy" id="1464854"/>
    <lineage>
        <taxon>Eukaryota</taxon>
        <taxon>Metazoa</taxon>
        <taxon>Ecdysozoa</taxon>
        <taxon>Arthropoda</taxon>
        <taxon>Hexapoda</taxon>
        <taxon>Insecta</taxon>
        <taxon>Pterygota</taxon>
        <taxon>Neoptera</taxon>
        <taxon>Paraneoptera</taxon>
        <taxon>Hemiptera</taxon>
        <taxon>Auchenorrhyncha</taxon>
        <taxon>Membracoidea</taxon>
        <taxon>Cicadellidae</taxon>
        <taxon>Cicadellinae</taxon>
        <taxon>Proconiini</taxon>
        <taxon>Cuerna</taxon>
    </lineage>
</organism>
<feature type="compositionally biased region" description="Basic and acidic residues" evidence="1">
    <location>
        <begin position="1"/>
        <end position="25"/>
    </location>
</feature>
<evidence type="ECO:0000256" key="1">
    <source>
        <dbReference type="SAM" id="MobiDB-lite"/>
    </source>
</evidence>
<proteinExistence type="predicted"/>
<feature type="compositionally biased region" description="Polar residues" evidence="1">
    <location>
        <begin position="114"/>
        <end position="126"/>
    </location>
</feature>
<feature type="compositionally biased region" description="Polar residues" evidence="1">
    <location>
        <begin position="156"/>
        <end position="173"/>
    </location>
</feature>
<dbReference type="EMBL" id="GECZ01002570">
    <property type="protein sequence ID" value="JAS67199.1"/>
    <property type="molecule type" value="Transcribed_RNA"/>
</dbReference>
<reference evidence="2" key="1">
    <citation type="submission" date="2015-11" db="EMBL/GenBank/DDBJ databases">
        <title>De novo transcriptome assembly of four potential Pierce s Disease insect vectors from Arizona vineyards.</title>
        <authorList>
            <person name="Tassone E.E."/>
        </authorList>
    </citation>
    <scope>NUCLEOTIDE SEQUENCE</scope>
</reference>
<feature type="compositionally biased region" description="Basic residues" evidence="1">
    <location>
        <begin position="244"/>
        <end position="256"/>
    </location>
</feature>
<feature type="compositionally biased region" description="Polar residues" evidence="1">
    <location>
        <begin position="263"/>
        <end position="273"/>
    </location>
</feature>
<feature type="region of interest" description="Disordered" evidence="1">
    <location>
        <begin position="1"/>
        <end position="300"/>
    </location>
</feature>
<dbReference type="AlphaFoldDB" id="A0A1B6GXQ4"/>
<protein>
    <submittedName>
        <fullName evidence="2">Uncharacterized protein</fullName>
    </submittedName>
</protein>
<feature type="compositionally biased region" description="Basic and acidic residues" evidence="1">
    <location>
        <begin position="142"/>
        <end position="154"/>
    </location>
</feature>